<proteinExistence type="predicted"/>
<comment type="caution">
    <text evidence="1">The sequence shown here is derived from an EMBL/GenBank/DDBJ whole genome shotgun (WGS) entry which is preliminary data.</text>
</comment>
<name>A0A4R5EL80_9RHOB</name>
<keyword evidence="2" id="KW-1185">Reference proteome</keyword>
<sequence length="70" mass="7802">MIVEAAPSDATMVGQTWKYVNKNGSPDRRFKDNRQLPICLFQEMAWSATADSKVCCKCPSTKSATTTKTR</sequence>
<organism evidence="1 2">
    <name type="scientific">Antarcticimicrobium sediminis</name>
    <dbReference type="NCBI Taxonomy" id="2546227"/>
    <lineage>
        <taxon>Bacteria</taxon>
        <taxon>Pseudomonadati</taxon>
        <taxon>Pseudomonadota</taxon>
        <taxon>Alphaproteobacteria</taxon>
        <taxon>Rhodobacterales</taxon>
        <taxon>Paracoccaceae</taxon>
        <taxon>Antarcticimicrobium</taxon>
    </lineage>
</organism>
<evidence type="ECO:0000313" key="1">
    <source>
        <dbReference type="EMBL" id="TDE35441.1"/>
    </source>
</evidence>
<reference evidence="1 2" key="1">
    <citation type="submission" date="2019-03" db="EMBL/GenBank/DDBJ databases">
        <authorList>
            <person name="Zhang S."/>
        </authorList>
    </citation>
    <scope>NUCLEOTIDE SEQUENCE [LARGE SCALE GENOMIC DNA]</scope>
    <source>
        <strain evidence="1 2">S4J41</strain>
    </source>
</reference>
<dbReference type="AlphaFoldDB" id="A0A4R5EL80"/>
<dbReference type="OrthoDB" id="9806903at2"/>
<dbReference type="EMBL" id="SMFP01000013">
    <property type="protein sequence ID" value="TDE35441.1"/>
    <property type="molecule type" value="Genomic_DNA"/>
</dbReference>
<accession>A0A4R5EL80</accession>
<protein>
    <submittedName>
        <fullName evidence="1">Uncharacterized protein</fullName>
    </submittedName>
</protein>
<dbReference type="Proteomes" id="UP000294662">
    <property type="component" value="Unassembled WGS sequence"/>
</dbReference>
<evidence type="ECO:0000313" key="2">
    <source>
        <dbReference type="Proteomes" id="UP000294662"/>
    </source>
</evidence>
<gene>
    <name evidence="1" type="ORF">E1B25_17530</name>
</gene>